<dbReference type="RefSeq" id="WP_028374227.1">
    <property type="nucleotide sequence ID" value="NZ_CAAAJD010000052.1"/>
</dbReference>
<accession>A0A0W0VJG1</accession>
<evidence type="ECO:0000313" key="2">
    <source>
        <dbReference type="EMBL" id="KTD20247.1"/>
    </source>
</evidence>
<dbReference type="EMBL" id="LNYI01000043">
    <property type="protein sequence ID" value="KTD20247.1"/>
    <property type="molecule type" value="Genomic_DNA"/>
</dbReference>
<proteinExistence type="predicted"/>
<dbReference type="AlphaFoldDB" id="A0A0W0VJG1"/>
<evidence type="ECO:0000313" key="3">
    <source>
        <dbReference type="Proteomes" id="UP000054869"/>
    </source>
</evidence>
<comment type="caution">
    <text evidence="2">The sequence shown here is derived from an EMBL/GenBank/DDBJ whole genome shotgun (WGS) entry which is preliminary data.</text>
</comment>
<evidence type="ECO:0000256" key="1">
    <source>
        <dbReference type="SAM" id="MobiDB-lite"/>
    </source>
</evidence>
<keyword evidence="3" id="KW-1185">Reference proteome</keyword>
<dbReference type="STRING" id="45067.Llan_1951"/>
<feature type="region of interest" description="Disordered" evidence="1">
    <location>
        <begin position="331"/>
        <end position="360"/>
    </location>
</feature>
<sequence>MVGCKKFLEGIKTINFSEESVVVRNTLIALAYQELKKEQNKKEQKETNDAIVRQMTALRTETDIDLDAPISIAEPANFVRTFAKHFSNLGQLADILSDAPAAIKQLQTQLYIEVMAQLGDEEQEAQLKTLSFANIIDLIEQAILAYEVTPTAPLHHQCLELIRRACEIANTSHPDHYNEYLDFLFSLTSKFPTSSIIDKIISKDIEEILIDVHKQATKKNPQAQRKLTTAEQDVLFAEMLKDVEQEIPNSMQEYEAGKKQQTQTASHSHTGSSSVQTEDSPAPVQPNVADGEEFEYQVVRALVDLKPLKEPTLFEDDHIIREEMKRHSDELLSSFSEKSDHEVESVVSTEKTSSSNQTTSELDEWLNSLVDETVEPEVTDFDNTDLDDPFTIEERQASDTEFEVLREFLAVFDLQIEDLVNDETGKLLGYLQEILSLLSKQEDSEVATYPSWMLDELEEFDEPQILDHVVSIDELDVLNSLTDEEREILFPQGQFDDLFDKLLLDKPDLEINLKNVDQENVKKLLQFFDSQENLGIRVWKKDQVYTFDDGTKFTFKNDVFQRDRKDGHEGVRYEAISNKAPLGEGAFGQVKRIKGTITLDLEQEVIKFKKQKKMAKGA</sequence>
<gene>
    <name evidence="2" type="ORF">Llan_1951</name>
</gene>
<dbReference type="eggNOG" id="ENOG5031F6C">
    <property type="taxonomic scope" value="Bacteria"/>
</dbReference>
<feature type="region of interest" description="Disordered" evidence="1">
    <location>
        <begin position="254"/>
        <end position="287"/>
    </location>
</feature>
<feature type="compositionally biased region" description="Low complexity" evidence="1">
    <location>
        <begin position="345"/>
        <end position="355"/>
    </location>
</feature>
<protein>
    <submittedName>
        <fullName evidence="2">Uncharacterized protein</fullName>
    </submittedName>
</protein>
<dbReference type="OrthoDB" id="5630217at2"/>
<dbReference type="PATRIC" id="fig|45067.4.peg.2041"/>
<dbReference type="Proteomes" id="UP000054869">
    <property type="component" value="Unassembled WGS sequence"/>
</dbReference>
<reference evidence="2 3" key="1">
    <citation type="submission" date="2015-11" db="EMBL/GenBank/DDBJ databases">
        <title>Genomic analysis of 38 Legionella species identifies large and diverse effector repertoires.</title>
        <authorList>
            <person name="Burstein D."/>
            <person name="Amaro F."/>
            <person name="Zusman T."/>
            <person name="Lifshitz Z."/>
            <person name="Cohen O."/>
            <person name="Gilbert J.A."/>
            <person name="Pupko T."/>
            <person name="Shuman H.A."/>
            <person name="Segal G."/>
        </authorList>
    </citation>
    <scope>NUCLEOTIDE SEQUENCE [LARGE SCALE GENOMIC DNA]</scope>
    <source>
        <strain evidence="2 3">ATCC 49751</strain>
    </source>
</reference>
<name>A0A0W0VJG1_9GAMM</name>
<feature type="compositionally biased region" description="Polar residues" evidence="1">
    <location>
        <begin position="259"/>
        <end position="279"/>
    </location>
</feature>
<organism evidence="2 3">
    <name type="scientific">Legionella lansingensis</name>
    <dbReference type="NCBI Taxonomy" id="45067"/>
    <lineage>
        <taxon>Bacteria</taxon>
        <taxon>Pseudomonadati</taxon>
        <taxon>Pseudomonadota</taxon>
        <taxon>Gammaproteobacteria</taxon>
        <taxon>Legionellales</taxon>
        <taxon>Legionellaceae</taxon>
        <taxon>Legionella</taxon>
    </lineage>
</organism>